<dbReference type="GO" id="GO:0061522">
    <property type="term" value="F:1,4-dihydroxy-2-naphthoyl-CoA thioesterase activity"/>
    <property type="evidence" value="ECO:0007669"/>
    <property type="project" value="TreeGrafter"/>
</dbReference>
<keyword evidence="5" id="KW-1185">Reference proteome</keyword>
<comment type="similarity">
    <text evidence="1">Belongs to the thioesterase PaaI family.</text>
</comment>
<name>A0A1M6EYR3_9FLAO</name>
<dbReference type="InterPro" id="IPR003736">
    <property type="entry name" value="PAAI_dom"/>
</dbReference>
<evidence type="ECO:0000256" key="1">
    <source>
        <dbReference type="ARBA" id="ARBA00008324"/>
    </source>
</evidence>
<dbReference type="NCBIfam" id="TIGR00369">
    <property type="entry name" value="unchar_dom_1"/>
    <property type="match status" value="1"/>
</dbReference>
<dbReference type="Proteomes" id="UP000184335">
    <property type="component" value="Unassembled WGS sequence"/>
</dbReference>
<dbReference type="OrthoDB" id="9798208at2"/>
<dbReference type="Gene3D" id="3.10.129.10">
    <property type="entry name" value="Hotdog Thioesterase"/>
    <property type="match status" value="1"/>
</dbReference>
<dbReference type="EMBL" id="FQYI01000006">
    <property type="protein sequence ID" value="SHI90608.1"/>
    <property type="molecule type" value="Genomic_DNA"/>
</dbReference>
<dbReference type="RefSeq" id="WP_073179624.1">
    <property type="nucleotide sequence ID" value="NZ_FQYI01000006.1"/>
</dbReference>
<dbReference type="SUPFAM" id="SSF54637">
    <property type="entry name" value="Thioesterase/thiol ester dehydrase-isomerase"/>
    <property type="match status" value="1"/>
</dbReference>
<dbReference type="PANTHER" id="PTHR43240:SF5">
    <property type="entry name" value="1,4-DIHYDROXY-2-NAPHTHOYL-COA THIOESTERASE 1"/>
    <property type="match status" value="1"/>
</dbReference>
<dbReference type="GO" id="GO:0005829">
    <property type="term" value="C:cytosol"/>
    <property type="evidence" value="ECO:0007669"/>
    <property type="project" value="TreeGrafter"/>
</dbReference>
<keyword evidence="2 4" id="KW-0378">Hydrolase</keyword>
<feature type="domain" description="Thioesterase" evidence="3">
    <location>
        <begin position="51"/>
        <end position="128"/>
    </location>
</feature>
<evidence type="ECO:0000259" key="3">
    <source>
        <dbReference type="Pfam" id="PF03061"/>
    </source>
</evidence>
<gene>
    <name evidence="4" type="ORF">SAMN05443429_10641</name>
</gene>
<evidence type="ECO:0000256" key="2">
    <source>
        <dbReference type="ARBA" id="ARBA00022801"/>
    </source>
</evidence>
<dbReference type="PANTHER" id="PTHR43240">
    <property type="entry name" value="1,4-DIHYDROXY-2-NAPHTHOYL-COA THIOESTERASE 1"/>
    <property type="match status" value="1"/>
</dbReference>
<dbReference type="AlphaFoldDB" id="A0A1M6EYR3"/>
<reference evidence="4 5" key="1">
    <citation type="submission" date="2016-11" db="EMBL/GenBank/DDBJ databases">
        <authorList>
            <person name="Jaros S."/>
            <person name="Januszkiewicz K."/>
            <person name="Wedrychowicz H."/>
        </authorList>
    </citation>
    <scope>NUCLEOTIDE SEQUENCE [LARGE SCALE GENOMIC DNA]</scope>
    <source>
        <strain evidence="4 5">DSM 25479</strain>
    </source>
</reference>
<dbReference type="InterPro" id="IPR006683">
    <property type="entry name" value="Thioestr_dom"/>
</dbReference>
<dbReference type="Pfam" id="PF03061">
    <property type="entry name" value="4HBT"/>
    <property type="match status" value="1"/>
</dbReference>
<dbReference type="STRING" id="1118202.SAMN05443429_10641"/>
<dbReference type="InterPro" id="IPR029069">
    <property type="entry name" value="HotDog_dom_sf"/>
</dbReference>
<evidence type="ECO:0000313" key="5">
    <source>
        <dbReference type="Proteomes" id="UP000184335"/>
    </source>
</evidence>
<organism evidence="4 5">
    <name type="scientific">Cruoricaptor ignavus</name>
    <dbReference type="NCBI Taxonomy" id="1118202"/>
    <lineage>
        <taxon>Bacteria</taxon>
        <taxon>Pseudomonadati</taxon>
        <taxon>Bacteroidota</taxon>
        <taxon>Flavobacteriia</taxon>
        <taxon>Flavobacteriales</taxon>
        <taxon>Weeksellaceae</taxon>
        <taxon>Cruoricaptor</taxon>
    </lineage>
</organism>
<accession>A0A1M6EYR3</accession>
<proteinExistence type="inferred from homology"/>
<evidence type="ECO:0000313" key="4">
    <source>
        <dbReference type="EMBL" id="SHI90608.1"/>
    </source>
</evidence>
<sequence length="141" mass="15496">MTEQKKEITLQRLNTWGSETMLDTLEIRFTDISEDSLTATMPVSPRVHQPMGLLHGGATAALAETLGSTLSFLHIDQKKQVPVGTNLSCNHLRSATSGLVTGVARFIRKGNTMHVSEIMVKDENDNLISHIVMTNNIITKP</sequence>
<protein>
    <submittedName>
        <fullName evidence="4">1,4-dihydroxy-2-naphthoyl-CoA hydrolase</fullName>
    </submittedName>
</protein>
<dbReference type="CDD" id="cd03443">
    <property type="entry name" value="PaaI_thioesterase"/>
    <property type="match status" value="1"/>
</dbReference>